<evidence type="ECO:0000256" key="6">
    <source>
        <dbReference type="SAM" id="Phobius"/>
    </source>
</evidence>
<evidence type="ECO:0000256" key="3">
    <source>
        <dbReference type="ARBA" id="ARBA00022692"/>
    </source>
</evidence>
<keyword evidence="3 6" id="KW-0812">Transmembrane</keyword>
<gene>
    <name evidence="7" type="ORF">JJ685_13580</name>
</gene>
<evidence type="ECO:0000256" key="2">
    <source>
        <dbReference type="ARBA" id="ARBA00022475"/>
    </source>
</evidence>
<organism evidence="7 8">
    <name type="scientific">Ramlibacter monticola</name>
    <dbReference type="NCBI Taxonomy" id="1926872"/>
    <lineage>
        <taxon>Bacteria</taxon>
        <taxon>Pseudomonadati</taxon>
        <taxon>Pseudomonadota</taxon>
        <taxon>Betaproteobacteria</taxon>
        <taxon>Burkholderiales</taxon>
        <taxon>Comamonadaceae</taxon>
        <taxon>Ramlibacter</taxon>
    </lineage>
</organism>
<feature type="transmembrane region" description="Helical" evidence="6">
    <location>
        <begin position="237"/>
        <end position="266"/>
    </location>
</feature>
<feature type="transmembrane region" description="Helical" evidence="6">
    <location>
        <begin position="12"/>
        <end position="29"/>
    </location>
</feature>
<dbReference type="AlphaFoldDB" id="A0A937CU18"/>
<sequence length="312" mass="34878">MRHHWSWPWVKRALGVGFLAVVAFLLVRYARTVDWDQVRASVQELPRDVLLKALGLAAISHLVYSLMDLVGRHYTGHRMAKRKVMQVSFICYAFNLNLGSLVGGIGLRYRLYSRLGLRYGNITRIITLSMITNWIGYILLAGLVFTMFPLQLPPAWGIDGEELRLLGVGLLAFAIAYLGLCAFSRVRCWTVRGQDIDLPTFRMAVAQLGISCTHWMTMAAVPWMLLQGQVDYPTALAVLLIAAIAGVLLHVPAGLGVTEAVFIALLSHRIPEHQLLGALLAYRAIFYLTPLLAGALLYLKVEMRTRKREVHA</sequence>
<dbReference type="Proteomes" id="UP000599109">
    <property type="component" value="Unassembled WGS sequence"/>
</dbReference>
<feature type="transmembrane region" description="Helical" evidence="6">
    <location>
        <begin position="128"/>
        <end position="151"/>
    </location>
</feature>
<comment type="caution">
    <text evidence="7">The sequence shown here is derived from an EMBL/GenBank/DDBJ whole genome shotgun (WGS) entry which is preliminary data.</text>
</comment>
<evidence type="ECO:0000313" key="8">
    <source>
        <dbReference type="Proteomes" id="UP000599109"/>
    </source>
</evidence>
<evidence type="ECO:0000313" key="7">
    <source>
        <dbReference type="EMBL" id="MBL0392164.1"/>
    </source>
</evidence>
<dbReference type="EMBL" id="JAEQNE010000003">
    <property type="protein sequence ID" value="MBL0392164.1"/>
    <property type="molecule type" value="Genomic_DNA"/>
</dbReference>
<comment type="subcellular location">
    <subcellularLocation>
        <location evidence="1">Cell membrane</location>
        <topology evidence="1">Multi-pass membrane protein</topology>
    </subcellularLocation>
</comment>
<keyword evidence="8" id="KW-1185">Reference proteome</keyword>
<evidence type="ECO:0000256" key="1">
    <source>
        <dbReference type="ARBA" id="ARBA00004651"/>
    </source>
</evidence>
<protein>
    <submittedName>
        <fullName evidence="7">UPF0104 family protein</fullName>
    </submittedName>
</protein>
<accession>A0A937CU18</accession>
<proteinExistence type="predicted"/>
<keyword evidence="2" id="KW-1003">Cell membrane</keyword>
<evidence type="ECO:0000256" key="5">
    <source>
        <dbReference type="ARBA" id="ARBA00023136"/>
    </source>
</evidence>
<evidence type="ECO:0000256" key="4">
    <source>
        <dbReference type="ARBA" id="ARBA00022989"/>
    </source>
</evidence>
<feature type="transmembrane region" description="Helical" evidence="6">
    <location>
        <begin position="163"/>
        <end position="183"/>
    </location>
</feature>
<reference evidence="7 8" key="1">
    <citation type="journal article" date="2017" name="Int. J. Syst. Evol. Microbiol.">
        <title>Ramlibacter monticola sp. nov., isolated from forest soil.</title>
        <authorList>
            <person name="Chaudhary D.K."/>
            <person name="Kim J."/>
        </authorList>
    </citation>
    <scope>NUCLEOTIDE SEQUENCE [LARGE SCALE GENOMIC DNA]</scope>
    <source>
        <strain evidence="7 8">KACC 19175</strain>
    </source>
</reference>
<feature type="transmembrane region" description="Helical" evidence="6">
    <location>
        <begin position="278"/>
        <end position="299"/>
    </location>
</feature>
<dbReference type="Pfam" id="PF03706">
    <property type="entry name" value="LPG_synthase_TM"/>
    <property type="match status" value="1"/>
</dbReference>
<dbReference type="GO" id="GO:0005886">
    <property type="term" value="C:plasma membrane"/>
    <property type="evidence" value="ECO:0007669"/>
    <property type="project" value="UniProtKB-SubCell"/>
</dbReference>
<keyword evidence="4 6" id="KW-1133">Transmembrane helix</keyword>
<feature type="transmembrane region" description="Helical" evidence="6">
    <location>
        <begin position="49"/>
        <end position="67"/>
    </location>
</feature>
<keyword evidence="5 6" id="KW-0472">Membrane</keyword>
<dbReference type="PANTHER" id="PTHR39087:SF2">
    <property type="entry name" value="UPF0104 MEMBRANE PROTEIN MJ1595"/>
    <property type="match status" value="1"/>
</dbReference>
<dbReference type="PANTHER" id="PTHR39087">
    <property type="entry name" value="UPF0104 MEMBRANE PROTEIN MJ1595"/>
    <property type="match status" value="1"/>
</dbReference>
<dbReference type="RefSeq" id="WP_201674808.1">
    <property type="nucleotide sequence ID" value="NZ_JAEQNE010000003.1"/>
</dbReference>
<name>A0A937CU18_9BURK</name>
<feature type="transmembrane region" description="Helical" evidence="6">
    <location>
        <begin position="87"/>
        <end position="107"/>
    </location>
</feature>
<dbReference type="InterPro" id="IPR022791">
    <property type="entry name" value="L-PG_synthase/AglD"/>
</dbReference>